<organism evidence="2 4">
    <name type="scientific">Tetradesmus obliquus</name>
    <name type="common">Green alga</name>
    <name type="synonym">Acutodesmus obliquus</name>
    <dbReference type="NCBI Taxonomy" id="3088"/>
    <lineage>
        <taxon>Eukaryota</taxon>
        <taxon>Viridiplantae</taxon>
        <taxon>Chlorophyta</taxon>
        <taxon>core chlorophytes</taxon>
        <taxon>Chlorophyceae</taxon>
        <taxon>CS clade</taxon>
        <taxon>Sphaeropleales</taxon>
        <taxon>Scenedesmaceae</taxon>
        <taxon>Tetradesmus</taxon>
    </lineage>
</organism>
<dbReference type="STRING" id="3088.A0A383VGU5"/>
<gene>
    <name evidence="2" type="ORF">BQ4739_LOCUS4684</name>
    <name evidence="3" type="ORF">BQ4739_LOCUS8901</name>
</gene>
<keyword evidence="4" id="KW-1185">Reference proteome</keyword>
<feature type="compositionally biased region" description="Low complexity" evidence="1">
    <location>
        <begin position="1"/>
        <end position="38"/>
    </location>
</feature>
<name>A0A383VGU5_TETOB</name>
<dbReference type="Proteomes" id="UP000256970">
    <property type="component" value="Unassembled WGS sequence"/>
</dbReference>
<proteinExistence type="predicted"/>
<evidence type="ECO:0000313" key="3">
    <source>
        <dbReference type="EMBL" id="SZX68559.1"/>
    </source>
</evidence>
<dbReference type="EMBL" id="FNXT01000866">
    <property type="protein sequence ID" value="SZX68559.1"/>
    <property type="molecule type" value="Genomic_DNA"/>
</dbReference>
<protein>
    <submittedName>
        <fullName evidence="2">Uncharacterized protein</fullName>
    </submittedName>
</protein>
<evidence type="ECO:0000256" key="1">
    <source>
        <dbReference type="SAM" id="MobiDB-lite"/>
    </source>
</evidence>
<evidence type="ECO:0000313" key="2">
    <source>
        <dbReference type="EMBL" id="SZX64163.1"/>
    </source>
</evidence>
<feature type="region of interest" description="Disordered" evidence="1">
    <location>
        <begin position="1"/>
        <end position="54"/>
    </location>
</feature>
<feature type="region of interest" description="Disordered" evidence="1">
    <location>
        <begin position="235"/>
        <end position="256"/>
    </location>
</feature>
<accession>A0A383VGU5</accession>
<dbReference type="EMBL" id="FNXT01000373">
    <property type="protein sequence ID" value="SZX64163.1"/>
    <property type="molecule type" value="Genomic_DNA"/>
</dbReference>
<sequence length="361" mass="37476">MQQSVLQEQQQLGHHLQAQQQEQQQQQLQVQEQQQQQQQEHEQPDQQHSQGRSLKQTSYAGYDPYAGGVTPGLINVDVNAVTGTHLDAAGVAIDISADQNYIGFSLGNIFGVGIARDRGYDIQIGGGNLADISVTKDAGIGLWLLNGLVNLNYMPVGGWSLGTMAAQGTISEAVAAGNATLANIVVNVPGSSISAPIPVIEVNGTTSSQVSTYYNDYGQVAVTGGSSSSSYTAPSSSTYNTYSSPPSSSSSSSSSTFDSSSYLVSRDATDCSEDYSNLWSVESAYSDTAAMSAANAAAGGVYSALTSGGSSSSSTNASIRRACEGGTVVAVSGSKFTCRYKRSSLVRIASDVVTYSNGVVA</sequence>
<reference evidence="2 4" key="1">
    <citation type="submission" date="2016-10" db="EMBL/GenBank/DDBJ databases">
        <authorList>
            <person name="Cai Z."/>
        </authorList>
    </citation>
    <scope>NUCLEOTIDE SEQUENCE [LARGE SCALE GENOMIC DNA]</scope>
</reference>
<evidence type="ECO:0000313" key="4">
    <source>
        <dbReference type="Proteomes" id="UP000256970"/>
    </source>
</evidence>
<dbReference type="AlphaFoldDB" id="A0A383VGU5"/>